<feature type="chain" id="PRO_5004731369" evidence="4">
    <location>
        <begin position="22"/>
        <end position="391"/>
    </location>
</feature>
<proteinExistence type="predicted"/>
<evidence type="ECO:0000313" key="5">
    <source>
        <dbReference type="EMBL" id="ESS71932.1"/>
    </source>
</evidence>
<evidence type="ECO:0000256" key="2">
    <source>
        <dbReference type="ARBA" id="ARBA00022803"/>
    </source>
</evidence>
<dbReference type="EMBL" id="AYLO01000080">
    <property type="protein sequence ID" value="ESS71932.1"/>
    <property type="molecule type" value="Genomic_DNA"/>
</dbReference>
<keyword evidence="6" id="KW-1185">Reference proteome</keyword>
<accession>V5C0A5</accession>
<sequence length="391" mass="43539">MNLVKTILFYCFILHSTSVWSQAYTPKNDAEVLEHLPVATGERSRLRKLSSQLTENPGDYSLAMSLAREYITTGRANSDPRYLGYAEAILNPWINPQNSLPDAWVLRATILQNRHDFQSALADLKTALALNPRLPQAWLTLAAIYEVQGSYPAALRSCMALARFSSSLTATICINSALSLSGRAKSSYEQLVSSVSTRQGGDPQEMTWAYTVLAELAERLNLMDEANTWYQKAIAQGQRSVYLLASYADFLLDHNRTAEAIEQLHGETQADTVLLRLTLAEQQLQHRSFHQHADLIKNRIAAAKARGDTVHQGDESRFALYILNDAQTALKLAISNWAVQKEPRDARILLEAAIAAKNPESALPVLTFMEKSHLEDARLEPLLKLVKGYAS</sequence>
<keyword evidence="4" id="KW-0732">Signal</keyword>
<dbReference type="Proteomes" id="UP000017842">
    <property type="component" value="Unassembled WGS sequence"/>
</dbReference>
<keyword evidence="1" id="KW-0677">Repeat</keyword>
<evidence type="ECO:0000256" key="1">
    <source>
        <dbReference type="ARBA" id="ARBA00022737"/>
    </source>
</evidence>
<keyword evidence="2 3" id="KW-0802">TPR repeat</keyword>
<dbReference type="SUPFAM" id="SSF48452">
    <property type="entry name" value="TPR-like"/>
    <property type="match status" value="1"/>
</dbReference>
<dbReference type="InterPro" id="IPR019734">
    <property type="entry name" value="TPR_rpt"/>
</dbReference>
<dbReference type="InterPro" id="IPR051012">
    <property type="entry name" value="CellSynth/LPSAsmb/PSIAsmb"/>
</dbReference>
<dbReference type="SMART" id="SM00028">
    <property type="entry name" value="TPR"/>
    <property type="match status" value="3"/>
</dbReference>
<protein>
    <submittedName>
        <fullName evidence="5">Uncharacterized protein</fullName>
    </submittedName>
</protein>
<dbReference type="InterPro" id="IPR011990">
    <property type="entry name" value="TPR-like_helical_dom_sf"/>
</dbReference>
<dbReference type="AlphaFoldDB" id="V5C0A5"/>
<dbReference type="PANTHER" id="PTHR45586:SF1">
    <property type="entry name" value="LIPOPOLYSACCHARIDE ASSEMBLY PROTEIN B"/>
    <property type="match status" value="1"/>
</dbReference>
<name>V5C0A5_9GAMM</name>
<reference evidence="5 6" key="1">
    <citation type="journal article" date="2013" name="Genome Announc.">
        <title>Draft Genome Sequence of the Methanotrophic Gammaproteobacterium Methyloglobulus morosus DSM 22980 Strain KoM1.</title>
        <authorList>
            <person name="Poehlein A."/>
            <person name="Deutzmann J.S."/>
            <person name="Daniel R."/>
            <person name="Simeonova D.D."/>
        </authorList>
    </citation>
    <scope>NUCLEOTIDE SEQUENCE [LARGE SCALE GENOMIC DNA]</scope>
    <source>
        <strain evidence="5 6">KoM1</strain>
    </source>
</reference>
<dbReference type="eggNOG" id="COG0457">
    <property type="taxonomic scope" value="Bacteria"/>
</dbReference>
<evidence type="ECO:0000313" key="6">
    <source>
        <dbReference type="Proteomes" id="UP000017842"/>
    </source>
</evidence>
<gene>
    <name evidence="5" type="ORF">MGMO_83c00050</name>
</gene>
<dbReference type="PROSITE" id="PS50005">
    <property type="entry name" value="TPR"/>
    <property type="match status" value="1"/>
</dbReference>
<evidence type="ECO:0000256" key="4">
    <source>
        <dbReference type="SAM" id="SignalP"/>
    </source>
</evidence>
<organism evidence="5 6">
    <name type="scientific">Methyloglobulus morosus KoM1</name>
    <dbReference type="NCBI Taxonomy" id="1116472"/>
    <lineage>
        <taxon>Bacteria</taxon>
        <taxon>Pseudomonadati</taxon>
        <taxon>Pseudomonadota</taxon>
        <taxon>Gammaproteobacteria</taxon>
        <taxon>Methylococcales</taxon>
        <taxon>Methylococcaceae</taxon>
        <taxon>Methyloglobulus</taxon>
    </lineage>
</organism>
<comment type="caution">
    <text evidence="5">The sequence shown here is derived from an EMBL/GenBank/DDBJ whole genome shotgun (WGS) entry which is preliminary data.</text>
</comment>
<dbReference type="PANTHER" id="PTHR45586">
    <property type="entry name" value="TPR REPEAT-CONTAINING PROTEIN PA4667"/>
    <property type="match status" value="1"/>
</dbReference>
<evidence type="ECO:0000256" key="3">
    <source>
        <dbReference type="PROSITE-ProRule" id="PRU00339"/>
    </source>
</evidence>
<feature type="repeat" description="TPR" evidence="3">
    <location>
        <begin position="101"/>
        <end position="134"/>
    </location>
</feature>
<dbReference type="RefSeq" id="WP_023495008.1">
    <property type="nucleotide sequence ID" value="NZ_AYLO01000080.1"/>
</dbReference>
<dbReference type="OrthoDB" id="9777400at2"/>
<dbReference type="Gene3D" id="1.25.40.10">
    <property type="entry name" value="Tetratricopeptide repeat domain"/>
    <property type="match status" value="1"/>
</dbReference>
<feature type="signal peptide" evidence="4">
    <location>
        <begin position="1"/>
        <end position="21"/>
    </location>
</feature>
<dbReference type="Pfam" id="PF13432">
    <property type="entry name" value="TPR_16"/>
    <property type="match status" value="1"/>
</dbReference>
<dbReference type="STRING" id="1116472.MGMO_83c00050"/>